<evidence type="ECO:0000259" key="10">
    <source>
        <dbReference type="SMART" id="SM00986"/>
    </source>
</evidence>
<dbReference type="RefSeq" id="WP_011718958.1">
    <property type="nucleotide sequence ID" value="NC_008578.1"/>
</dbReference>
<evidence type="ECO:0000256" key="3">
    <source>
        <dbReference type="ARBA" id="ARBA00022485"/>
    </source>
</evidence>
<dbReference type="EMBL" id="CP000481">
    <property type="protein sequence ID" value="ABK51894.1"/>
    <property type="molecule type" value="Genomic_DNA"/>
</dbReference>
<evidence type="ECO:0000256" key="5">
    <source>
        <dbReference type="ARBA" id="ARBA00022763"/>
    </source>
</evidence>
<dbReference type="HOGENOM" id="CLU_044815_1_3_11"/>
<feature type="domain" description="Uracil-DNA glycosylase-like" evidence="10">
    <location>
        <begin position="42"/>
        <end position="210"/>
    </location>
</feature>
<dbReference type="InterPro" id="IPR051536">
    <property type="entry name" value="UDG_Type-4/5"/>
</dbReference>
<organism evidence="11 12">
    <name type="scientific">Acidothermus cellulolyticus (strain ATCC 43068 / DSM 8971 / 11B)</name>
    <dbReference type="NCBI Taxonomy" id="351607"/>
    <lineage>
        <taxon>Bacteria</taxon>
        <taxon>Bacillati</taxon>
        <taxon>Actinomycetota</taxon>
        <taxon>Actinomycetes</taxon>
        <taxon>Acidothermales</taxon>
        <taxon>Acidothermaceae</taxon>
        <taxon>Acidothermus</taxon>
    </lineage>
</organism>
<dbReference type="NCBIfam" id="TIGR03914">
    <property type="entry name" value="UDG_fam_dom"/>
    <property type="match status" value="1"/>
</dbReference>
<keyword evidence="8" id="KW-0411">Iron-sulfur</keyword>
<dbReference type="eggNOG" id="COG1573">
    <property type="taxonomic scope" value="Bacteria"/>
</dbReference>
<dbReference type="SUPFAM" id="SSF52141">
    <property type="entry name" value="Uracil-DNA glycosylase-like"/>
    <property type="match status" value="1"/>
</dbReference>
<dbReference type="KEGG" id="ace:Acel_0118"/>
<reference evidence="11 12" key="1">
    <citation type="journal article" date="2009" name="Genome Res.">
        <title>Complete genome of the cellulolytic thermophile Acidothermus cellulolyticus 11B provides insights into its ecophysiological and evolutionary adaptations.</title>
        <authorList>
            <person name="Barabote R.D."/>
            <person name="Xie G."/>
            <person name="Leu D.H."/>
            <person name="Normand P."/>
            <person name="Necsulea A."/>
            <person name="Daubin V."/>
            <person name="Medigue C."/>
            <person name="Adney W.S."/>
            <person name="Xu X.C."/>
            <person name="Lapidus A."/>
            <person name="Parales R.E."/>
            <person name="Detter C."/>
            <person name="Pujic P."/>
            <person name="Bruce D."/>
            <person name="Lavire C."/>
            <person name="Challacombe J.F."/>
            <person name="Brettin T.S."/>
            <person name="Berry A.M."/>
        </authorList>
    </citation>
    <scope>NUCLEOTIDE SEQUENCE [LARGE SCALE GENOMIC DNA]</scope>
    <source>
        <strain evidence="12">ATCC 43068 / DSM 8971 / 11B</strain>
    </source>
</reference>
<evidence type="ECO:0000256" key="4">
    <source>
        <dbReference type="ARBA" id="ARBA00022723"/>
    </source>
</evidence>
<keyword evidence="12" id="KW-1185">Reference proteome</keyword>
<proteinExistence type="inferred from homology"/>
<keyword evidence="6" id="KW-0378">Hydrolase</keyword>
<evidence type="ECO:0000313" key="12">
    <source>
        <dbReference type="Proteomes" id="UP000008221"/>
    </source>
</evidence>
<dbReference type="CDD" id="cd10030">
    <property type="entry name" value="UDG-F4_TTUDGA_SPO1dp_like"/>
    <property type="match status" value="1"/>
</dbReference>
<evidence type="ECO:0000313" key="11">
    <source>
        <dbReference type="EMBL" id="ABK51894.1"/>
    </source>
</evidence>
<dbReference type="PANTHER" id="PTHR33693:SF9">
    <property type="entry name" value="TYPE-4 URACIL-DNA GLYCOSYLASE"/>
    <property type="match status" value="1"/>
</dbReference>
<dbReference type="AlphaFoldDB" id="A0LR34"/>
<keyword evidence="4" id="KW-0479">Metal-binding</keyword>
<keyword evidence="7" id="KW-0408">Iron</keyword>
<evidence type="ECO:0000256" key="1">
    <source>
        <dbReference type="ARBA" id="ARBA00006521"/>
    </source>
</evidence>
<dbReference type="GO" id="GO:0046872">
    <property type="term" value="F:metal ion binding"/>
    <property type="evidence" value="ECO:0007669"/>
    <property type="project" value="UniProtKB-KW"/>
</dbReference>
<dbReference type="OrthoDB" id="5290748at2"/>
<comment type="similarity">
    <text evidence="1">Belongs to the uracil-DNA glycosylase (UDG) superfamily. Type 4 (UDGa) family.</text>
</comment>
<dbReference type="InterPro" id="IPR005122">
    <property type="entry name" value="Uracil-DNA_glycosylase-like"/>
</dbReference>
<dbReference type="SMART" id="SM00986">
    <property type="entry name" value="UDG"/>
    <property type="match status" value="1"/>
</dbReference>
<protein>
    <recommendedName>
        <fullName evidence="2">Type-4 uracil-DNA glycosylase</fullName>
    </recommendedName>
</protein>
<dbReference type="Proteomes" id="UP000008221">
    <property type="component" value="Chromosome"/>
</dbReference>
<dbReference type="InParanoid" id="A0LR34"/>
<dbReference type="STRING" id="351607.Acel_0118"/>
<name>A0LR34_ACIC1</name>
<dbReference type="GO" id="GO:0006281">
    <property type="term" value="P:DNA repair"/>
    <property type="evidence" value="ECO:0007669"/>
    <property type="project" value="UniProtKB-KW"/>
</dbReference>
<dbReference type="NCBIfam" id="TIGR00758">
    <property type="entry name" value="UDG_fam4"/>
    <property type="match status" value="1"/>
</dbReference>
<dbReference type="GO" id="GO:0051539">
    <property type="term" value="F:4 iron, 4 sulfur cluster binding"/>
    <property type="evidence" value="ECO:0007669"/>
    <property type="project" value="UniProtKB-KW"/>
</dbReference>
<keyword evidence="9" id="KW-0234">DNA repair</keyword>
<sequence length="217" mass="23378">MTADYPGAARWVPTGAGLDELRRAARGCQGCPLYRNATQTVFSSGPPTARIVLVGEQPGDQEDRRGAPFVGPAGNILDRALEEVGIDRAAAYVTNAVKHFKFRQDGPGARRIHQTPDQREITACRPWLAAELAIVDPDIIVALGATAGRALFGPDFRVNRTRGALLPWPAPPHEDAVRVNKFFLATIHPSAVLRADDREAAYQGLVADLRLAAEVLG</sequence>
<dbReference type="GO" id="GO:0097506">
    <property type="term" value="F:deaminated base DNA N-glycosylase activity"/>
    <property type="evidence" value="ECO:0007669"/>
    <property type="project" value="UniProtKB-ARBA"/>
</dbReference>
<dbReference type="Gene3D" id="3.40.470.10">
    <property type="entry name" value="Uracil-DNA glycosylase-like domain"/>
    <property type="match status" value="1"/>
</dbReference>
<dbReference type="PANTHER" id="PTHR33693">
    <property type="entry name" value="TYPE-5 URACIL-DNA GLYCOSYLASE"/>
    <property type="match status" value="1"/>
</dbReference>
<evidence type="ECO:0000256" key="8">
    <source>
        <dbReference type="ARBA" id="ARBA00023014"/>
    </source>
</evidence>
<keyword evidence="5" id="KW-0227">DNA damage</keyword>
<accession>A0LR34</accession>
<evidence type="ECO:0000256" key="9">
    <source>
        <dbReference type="ARBA" id="ARBA00023204"/>
    </source>
</evidence>
<dbReference type="InterPro" id="IPR005273">
    <property type="entry name" value="Ura-DNA_glyco_family4"/>
</dbReference>
<dbReference type="InterPro" id="IPR036895">
    <property type="entry name" value="Uracil-DNA_glycosylase-like_sf"/>
</dbReference>
<gene>
    <name evidence="11" type="ordered locus">Acel_0118</name>
</gene>
<evidence type="ECO:0000256" key="6">
    <source>
        <dbReference type="ARBA" id="ARBA00022801"/>
    </source>
</evidence>
<keyword evidence="3" id="KW-0004">4Fe-4S</keyword>
<evidence type="ECO:0000256" key="7">
    <source>
        <dbReference type="ARBA" id="ARBA00023004"/>
    </source>
</evidence>
<dbReference type="SMART" id="SM00987">
    <property type="entry name" value="UreE_C"/>
    <property type="match status" value="1"/>
</dbReference>
<evidence type="ECO:0000256" key="2">
    <source>
        <dbReference type="ARBA" id="ARBA00019403"/>
    </source>
</evidence>
<dbReference type="Pfam" id="PF03167">
    <property type="entry name" value="UDG"/>
    <property type="match status" value="1"/>
</dbReference>